<dbReference type="InterPro" id="IPR027266">
    <property type="entry name" value="TrmE/GcvT-like"/>
</dbReference>
<dbReference type="InterPro" id="IPR006073">
    <property type="entry name" value="GTP-bd"/>
</dbReference>
<keyword evidence="3" id="KW-0547">Nucleotide-binding</keyword>
<dbReference type="SUPFAM" id="SSF52540">
    <property type="entry name" value="P-loop containing nucleoside triphosphate hydrolases"/>
    <property type="match status" value="1"/>
</dbReference>
<dbReference type="Gene3D" id="3.30.1360.120">
    <property type="entry name" value="Probable tRNA modification gtpase trme, domain 1"/>
    <property type="match status" value="1"/>
</dbReference>
<dbReference type="AlphaFoldDB" id="A0AAJ6CI22"/>
<dbReference type="GO" id="GO:0002098">
    <property type="term" value="P:tRNA wobble uridine modification"/>
    <property type="evidence" value="ECO:0007669"/>
    <property type="project" value="TreeGrafter"/>
</dbReference>
<dbReference type="GO" id="GO:0005739">
    <property type="term" value="C:mitochondrion"/>
    <property type="evidence" value="ECO:0007669"/>
    <property type="project" value="TreeGrafter"/>
</dbReference>
<comment type="similarity">
    <text evidence="1">Belongs to the TRAFAC class TrmE-Era-EngA-EngB-Septin-like GTPase superfamily. TrmE GTPase family.</text>
</comment>
<dbReference type="InterPro" id="IPR027368">
    <property type="entry name" value="MnmE_dom2"/>
</dbReference>
<dbReference type="Gene3D" id="3.40.50.300">
    <property type="entry name" value="P-loop containing nucleotide triphosphate hydrolases"/>
    <property type="match status" value="1"/>
</dbReference>
<evidence type="ECO:0000313" key="9">
    <source>
        <dbReference type="Proteomes" id="UP001219567"/>
    </source>
</evidence>
<dbReference type="GO" id="GO:0005525">
    <property type="term" value="F:GTP binding"/>
    <property type="evidence" value="ECO:0007669"/>
    <property type="project" value="UniProtKB-KW"/>
</dbReference>
<dbReference type="InterPro" id="IPR031168">
    <property type="entry name" value="G_TrmE"/>
</dbReference>
<organism evidence="8 9">
    <name type="scientific">Malassezia yamatoensis</name>
    <dbReference type="NCBI Taxonomy" id="253288"/>
    <lineage>
        <taxon>Eukaryota</taxon>
        <taxon>Fungi</taxon>
        <taxon>Dikarya</taxon>
        <taxon>Basidiomycota</taxon>
        <taxon>Ustilaginomycotina</taxon>
        <taxon>Malasseziomycetes</taxon>
        <taxon>Malasseziales</taxon>
        <taxon>Malasseziaceae</taxon>
        <taxon>Malassezia</taxon>
    </lineage>
</organism>
<keyword evidence="9" id="KW-1185">Reference proteome</keyword>
<dbReference type="InterPro" id="IPR005225">
    <property type="entry name" value="Small_GTP-bd"/>
</dbReference>
<evidence type="ECO:0000256" key="1">
    <source>
        <dbReference type="ARBA" id="ARBA00011043"/>
    </source>
</evidence>
<keyword evidence="4" id="KW-0342">GTP-binding</keyword>
<feature type="domain" description="MnmE helical" evidence="7">
    <location>
        <begin position="92"/>
        <end position="433"/>
    </location>
</feature>
<dbReference type="PANTHER" id="PTHR42714">
    <property type="entry name" value="TRNA MODIFICATION GTPASE GTPBP3"/>
    <property type="match status" value="1"/>
</dbReference>
<proteinExistence type="inferred from homology"/>
<dbReference type="PANTHER" id="PTHR42714:SF2">
    <property type="entry name" value="TRNA MODIFICATION GTPASE GTPBP3, MITOCHONDRIAL"/>
    <property type="match status" value="1"/>
</dbReference>
<dbReference type="Pfam" id="PF12631">
    <property type="entry name" value="MnmE_helical"/>
    <property type="match status" value="1"/>
</dbReference>
<dbReference type="Gene3D" id="1.20.120.430">
    <property type="entry name" value="tRNA modification GTPase MnmE domain 2"/>
    <property type="match status" value="1"/>
</dbReference>
<keyword evidence="2" id="KW-0819">tRNA processing</keyword>
<dbReference type="EMBL" id="CP119948">
    <property type="protein sequence ID" value="WFD00933.1"/>
    <property type="molecule type" value="Genomic_DNA"/>
</dbReference>
<dbReference type="CDD" id="cd04164">
    <property type="entry name" value="trmE"/>
    <property type="match status" value="1"/>
</dbReference>
<dbReference type="HAMAP" id="MF_00379">
    <property type="entry name" value="GTPase_MnmE"/>
    <property type="match status" value="1"/>
</dbReference>
<evidence type="ECO:0000259" key="7">
    <source>
        <dbReference type="Pfam" id="PF12631"/>
    </source>
</evidence>
<dbReference type="InterPro" id="IPR025867">
    <property type="entry name" value="MnmE_helical"/>
</dbReference>
<sequence length="436" mass="48101">MCGNHRILSHRATLRTLRHPRTKEVLDKALVLYFCAPNSFTGEDVVEFQVHGSPAVVRDTLLAISEIDPEGVRPATPGEFTRRAFENGRMDLTSCEALDALLKAETSTQRQLALRTGGGRQAQLYQALRNGILEAMVHVEAMLDFSEEDGIDESLWESVCQQVTNLKISIEKELPNGHPTSLDAVLRGTRLVLYGRPNAGKSMLLNRLVRRDAAIVSSEPGTTRDVVQATLELNGFRVLLSDTAGLRDSTNAIEQQGIAHLSLLVCDAKEVNRILGGIPSAGTTSISREKAEQLGLLNDAEEIFLFVNKMDTVVDFKEAPQPSDPHECRVWHGSALKDQGIDRLLADLGIKLAEKHSNDLSETPLVTEARHLHILRQVLQTLNKFLAEYGHSRDPDVSLAAEELRYTAYLLGQITGDSLIADEVLGEIFQRFCIGK</sequence>
<dbReference type="NCBIfam" id="TIGR00231">
    <property type="entry name" value="small_GTP"/>
    <property type="match status" value="1"/>
</dbReference>
<dbReference type="Pfam" id="PF10396">
    <property type="entry name" value="TrmE_N"/>
    <property type="match status" value="1"/>
</dbReference>
<evidence type="ECO:0000256" key="3">
    <source>
        <dbReference type="ARBA" id="ARBA00022741"/>
    </source>
</evidence>
<dbReference type="SUPFAM" id="SSF116878">
    <property type="entry name" value="TrmE connector domain"/>
    <property type="match status" value="1"/>
</dbReference>
<reference evidence="8 9" key="1">
    <citation type="submission" date="2023-03" db="EMBL/GenBank/DDBJ databases">
        <title>Mating type loci evolution in Malassezia.</title>
        <authorList>
            <person name="Coelho M.A."/>
        </authorList>
    </citation>
    <scope>NUCLEOTIDE SEQUENCE [LARGE SCALE GENOMIC DNA]</scope>
    <source>
        <strain evidence="8 9">CBS 9725</strain>
    </source>
</reference>
<feature type="domain" description="G" evidence="5">
    <location>
        <begin position="191"/>
        <end position="270"/>
    </location>
</feature>
<dbReference type="InterPro" id="IPR018948">
    <property type="entry name" value="GTP-bd_TrmE_N"/>
</dbReference>
<dbReference type="InterPro" id="IPR004520">
    <property type="entry name" value="GTPase_MnmE"/>
</dbReference>
<evidence type="ECO:0000259" key="5">
    <source>
        <dbReference type="Pfam" id="PF01926"/>
    </source>
</evidence>
<dbReference type="GO" id="GO:0003924">
    <property type="term" value="F:GTPase activity"/>
    <property type="evidence" value="ECO:0007669"/>
    <property type="project" value="InterPro"/>
</dbReference>
<evidence type="ECO:0000259" key="6">
    <source>
        <dbReference type="Pfam" id="PF10396"/>
    </source>
</evidence>
<evidence type="ECO:0000313" key="8">
    <source>
        <dbReference type="EMBL" id="WFD00933.1"/>
    </source>
</evidence>
<dbReference type="CDD" id="cd14858">
    <property type="entry name" value="TrmE_N"/>
    <property type="match status" value="1"/>
</dbReference>
<protein>
    <submittedName>
        <fullName evidence="8">Mitochondrial splicing system protein</fullName>
    </submittedName>
</protein>
<dbReference type="InterPro" id="IPR027417">
    <property type="entry name" value="P-loop_NTPase"/>
</dbReference>
<dbReference type="Proteomes" id="UP001219567">
    <property type="component" value="Chromosome 6"/>
</dbReference>
<evidence type="ECO:0000256" key="4">
    <source>
        <dbReference type="ARBA" id="ARBA00023134"/>
    </source>
</evidence>
<dbReference type="GO" id="GO:0030488">
    <property type="term" value="P:tRNA methylation"/>
    <property type="evidence" value="ECO:0007669"/>
    <property type="project" value="TreeGrafter"/>
</dbReference>
<evidence type="ECO:0000256" key="2">
    <source>
        <dbReference type="ARBA" id="ARBA00022694"/>
    </source>
</evidence>
<name>A0AAJ6CI22_9BASI</name>
<accession>A0AAJ6CI22</accession>
<gene>
    <name evidence="8" type="primary">MSS1</name>
    <name evidence="8" type="ORF">MYAM1_003689</name>
</gene>
<dbReference type="Pfam" id="PF01926">
    <property type="entry name" value="MMR_HSR1"/>
    <property type="match status" value="1"/>
</dbReference>
<feature type="domain" description="GTP-binding protein TrmE N-terminal" evidence="6">
    <location>
        <begin position="9"/>
        <end position="89"/>
    </location>
</feature>